<keyword evidence="1" id="KW-0645">Protease</keyword>
<dbReference type="HOGENOM" id="CLU_2537062_0_0_7"/>
<keyword evidence="2" id="KW-1185">Reference proteome</keyword>
<name>E1QF18_DESB2</name>
<dbReference type="GO" id="GO:0006508">
    <property type="term" value="P:proteolysis"/>
    <property type="evidence" value="ECO:0007669"/>
    <property type="project" value="UniProtKB-KW"/>
</dbReference>
<dbReference type="Proteomes" id="UP000009047">
    <property type="component" value="Chromosome"/>
</dbReference>
<dbReference type="EMBL" id="CP002085">
    <property type="protein sequence ID" value="ADK84154.1"/>
    <property type="molecule type" value="Genomic_DNA"/>
</dbReference>
<dbReference type="GO" id="GO:0008233">
    <property type="term" value="F:peptidase activity"/>
    <property type="evidence" value="ECO:0007669"/>
    <property type="project" value="UniProtKB-KW"/>
</dbReference>
<accession>E1QF18</accession>
<dbReference type="KEGG" id="dbr:Deba_0782"/>
<evidence type="ECO:0000313" key="2">
    <source>
        <dbReference type="Proteomes" id="UP000009047"/>
    </source>
</evidence>
<proteinExistence type="predicted"/>
<sequence length="83" mass="9223">MARVNALVGAYRLAHQAGDGRSLERLRLVAREVGRELPAAAELLRSGLAEQELRALCWNVSSFLSDQQVELIFDLKLRPPGPR</sequence>
<gene>
    <name evidence="1" type="ordered locus">Deba_0782</name>
</gene>
<protein>
    <submittedName>
        <fullName evidence="1">Protease</fullName>
    </submittedName>
</protein>
<reference evidence="1 2" key="1">
    <citation type="journal article" date="2010" name="Stand. Genomic Sci.">
        <title>Complete genome sequence of Desulfarculus baarsii type strain (2st14).</title>
        <authorList>
            <person name="Sun H."/>
            <person name="Spring S."/>
            <person name="Lapidus A."/>
            <person name="Davenport K."/>
            <person name="Del Rio T.G."/>
            <person name="Tice H."/>
            <person name="Nolan M."/>
            <person name="Copeland A."/>
            <person name="Cheng J.F."/>
            <person name="Lucas S."/>
            <person name="Tapia R."/>
            <person name="Goodwin L."/>
            <person name="Pitluck S."/>
            <person name="Ivanova N."/>
            <person name="Pagani I."/>
            <person name="Mavromatis K."/>
            <person name="Ovchinnikova G."/>
            <person name="Pati A."/>
            <person name="Chen A."/>
            <person name="Palaniappan K."/>
            <person name="Hauser L."/>
            <person name="Chang Y.J."/>
            <person name="Jeffries C.D."/>
            <person name="Detter J.C."/>
            <person name="Han C."/>
            <person name="Rohde M."/>
            <person name="Brambilla E."/>
            <person name="Goker M."/>
            <person name="Woyke T."/>
            <person name="Bristow J."/>
            <person name="Eisen J.A."/>
            <person name="Markowitz V."/>
            <person name="Hugenholtz P."/>
            <person name="Kyrpides N.C."/>
            <person name="Klenk H.P."/>
            <person name="Land M."/>
        </authorList>
    </citation>
    <scope>NUCLEOTIDE SEQUENCE [LARGE SCALE GENOMIC DNA]</scope>
    <source>
        <strain evidence="2">ATCC 33931 / DSM 2075 / LMG 7858 / VKM B-1802 / 2st14</strain>
    </source>
</reference>
<evidence type="ECO:0000313" key="1">
    <source>
        <dbReference type="EMBL" id="ADK84154.1"/>
    </source>
</evidence>
<dbReference type="STRING" id="644282.Deba_0782"/>
<dbReference type="AlphaFoldDB" id="E1QF18"/>
<keyword evidence="1" id="KW-0378">Hydrolase</keyword>
<organism evidence="1 2">
    <name type="scientific">Desulfarculus baarsii (strain ATCC 33931 / DSM 2075 / LMG 7858 / VKM B-1802 / 2st14)</name>
    <dbReference type="NCBI Taxonomy" id="644282"/>
    <lineage>
        <taxon>Bacteria</taxon>
        <taxon>Pseudomonadati</taxon>
        <taxon>Thermodesulfobacteriota</taxon>
        <taxon>Desulfarculia</taxon>
        <taxon>Desulfarculales</taxon>
        <taxon>Desulfarculaceae</taxon>
        <taxon>Desulfarculus</taxon>
    </lineage>
</organism>